<reference evidence="4" key="1">
    <citation type="journal article" date="2020" name="Nature">
        <title>Giant virus diversity and host interactions through global metagenomics.</title>
        <authorList>
            <person name="Schulz F."/>
            <person name="Roux S."/>
            <person name="Paez-Espino D."/>
            <person name="Jungbluth S."/>
            <person name="Walsh D.A."/>
            <person name="Denef V.J."/>
            <person name="McMahon K.D."/>
            <person name="Konstantinidis K.T."/>
            <person name="Eloe-Fadrosh E.A."/>
            <person name="Kyrpides N.C."/>
            <person name="Woyke T."/>
        </authorList>
    </citation>
    <scope>NUCLEOTIDE SEQUENCE</scope>
    <source>
        <strain evidence="4">GVMAG-M-3300024258-14</strain>
    </source>
</reference>
<organism evidence="4">
    <name type="scientific">viral metagenome</name>
    <dbReference type="NCBI Taxonomy" id="1070528"/>
    <lineage>
        <taxon>unclassified sequences</taxon>
        <taxon>metagenomes</taxon>
        <taxon>organismal metagenomes</taxon>
    </lineage>
</organism>
<evidence type="ECO:0000256" key="2">
    <source>
        <dbReference type="ARBA" id="ARBA00022801"/>
    </source>
</evidence>
<feature type="domain" description="Ubiquitin-like protease family profile" evidence="3">
    <location>
        <begin position="111"/>
        <end position="313"/>
    </location>
</feature>
<evidence type="ECO:0000256" key="1">
    <source>
        <dbReference type="ARBA" id="ARBA00022670"/>
    </source>
</evidence>
<dbReference type="PROSITE" id="PS50600">
    <property type="entry name" value="ULP_PROTEASE"/>
    <property type="match status" value="1"/>
</dbReference>
<proteinExistence type="predicted"/>
<dbReference type="Gene3D" id="3.40.395.10">
    <property type="entry name" value="Adenoviral Proteinase, Chain A"/>
    <property type="match status" value="1"/>
</dbReference>
<keyword evidence="2" id="KW-0378">Hydrolase</keyword>
<name>A0A6C0INH8_9ZZZZ</name>
<dbReference type="InterPro" id="IPR003653">
    <property type="entry name" value="Peptidase_C48_C"/>
</dbReference>
<dbReference type="InterPro" id="IPR038765">
    <property type="entry name" value="Papain-like_cys_pep_sf"/>
</dbReference>
<accession>A0A6C0INH8</accession>
<protein>
    <recommendedName>
        <fullName evidence="3">Ubiquitin-like protease family profile domain-containing protein</fullName>
    </recommendedName>
</protein>
<dbReference type="Pfam" id="PF02902">
    <property type="entry name" value="Peptidase_C48"/>
    <property type="match status" value="1"/>
</dbReference>
<sequence length="345" mass="41032">MTRRIIQNPKPKYKKRTLKQKRKQYYKKKTKFRKTNITKRKRKRIVKIKEGTKKYNKSIKKINGVNCAPKKPNEINDYTCYSKDSLFELRDLWNARHHDEKIKSNNPRVIHKMLQKYLKSVCDSEKCWLNQNAYFGKISDELKDSFAPLYPTSWLKNKNEWLSSHDIINVMYQYELAYPSFSFIGPSPIDFDKEKVNENGVCVWEELCNFNLGQMLSKGKNQIGIIFNTDPHTKGGEHWISLYIDVPENKILYFDSGGSEMPKEIKHLVNKIILQGSQHKPKVNFEMDTTTGIHHQLENSECGIYSLFFIINMLEENIDKKYLKNNLFRDKYVNQFRDIYYNRPK</sequence>
<dbReference type="GO" id="GO:0006508">
    <property type="term" value="P:proteolysis"/>
    <property type="evidence" value="ECO:0007669"/>
    <property type="project" value="UniProtKB-KW"/>
</dbReference>
<dbReference type="GO" id="GO:0008234">
    <property type="term" value="F:cysteine-type peptidase activity"/>
    <property type="evidence" value="ECO:0007669"/>
    <property type="project" value="InterPro"/>
</dbReference>
<evidence type="ECO:0000259" key="3">
    <source>
        <dbReference type="PROSITE" id="PS50600"/>
    </source>
</evidence>
<keyword evidence="1" id="KW-0645">Protease</keyword>
<dbReference type="SUPFAM" id="SSF54001">
    <property type="entry name" value="Cysteine proteinases"/>
    <property type="match status" value="1"/>
</dbReference>
<dbReference type="AlphaFoldDB" id="A0A6C0INH8"/>
<evidence type="ECO:0000313" key="4">
    <source>
        <dbReference type="EMBL" id="QHT94140.1"/>
    </source>
</evidence>
<dbReference type="EMBL" id="MN740215">
    <property type="protein sequence ID" value="QHT94140.1"/>
    <property type="molecule type" value="Genomic_DNA"/>
</dbReference>